<dbReference type="PANTHER" id="PTHR11545">
    <property type="entry name" value="RIBOSOMAL PROTEIN L13"/>
    <property type="match status" value="1"/>
</dbReference>
<dbReference type="NCBIfam" id="TIGR01066">
    <property type="entry name" value="rplM_bact"/>
    <property type="match status" value="1"/>
</dbReference>
<dbReference type="InterPro" id="IPR005823">
    <property type="entry name" value="Ribosomal_uL13_bac-type"/>
</dbReference>
<evidence type="ECO:0000256" key="2">
    <source>
        <dbReference type="ARBA" id="ARBA00022980"/>
    </source>
</evidence>
<evidence type="ECO:0000256" key="4">
    <source>
        <dbReference type="HAMAP-Rule" id="MF_01366"/>
    </source>
</evidence>
<evidence type="ECO:0000313" key="6">
    <source>
        <dbReference type="EMBL" id="OGE01726.1"/>
    </source>
</evidence>
<gene>
    <name evidence="4" type="primary">rplM</name>
    <name evidence="6" type="ORF">A2196_02475</name>
</gene>
<dbReference type="STRING" id="1797737.A2196_02475"/>
<dbReference type="Proteomes" id="UP000176751">
    <property type="component" value="Unassembled WGS sequence"/>
</dbReference>
<dbReference type="GO" id="GO:0003735">
    <property type="term" value="F:structural constituent of ribosome"/>
    <property type="evidence" value="ECO:0007669"/>
    <property type="project" value="InterPro"/>
</dbReference>
<keyword evidence="3 4" id="KW-0687">Ribonucleoprotein</keyword>
<dbReference type="EMBL" id="MFCA01000025">
    <property type="protein sequence ID" value="OGE01726.1"/>
    <property type="molecule type" value="Genomic_DNA"/>
</dbReference>
<dbReference type="GO" id="GO:0006412">
    <property type="term" value="P:translation"/>
    <property type="evidence" value="ECO:0007669"/>
    <property type="project" value="UniProtKB-UniRule"/>
</dbReference>
<dbReference type="HAMAP" id="MF_01366">
    <property type="entry name" value="Ribosomal_uL13"/>
    <property type="match status" value="1"/>
</dbReference>
<comment type="caution">
    <text evidence="6">The sequence shown here is derived from an EMBL/GenBank/DDBJ whole genome shotgun (WGS) entry which is preliminary data.</text>
</comment>
<feature type="compositionally biased region" description="Basic and acidic residues" evidence="5">
    <location>
        <begin position="150"/>
        <end position="159"/>
    </location>
</feature>
<evidence type="ECO:0000256" key="3">
    <source>
        <dbReference type="ARBA" id="ARBA00023274"/>
    </source>
</evidence>
<dbReference type="Pfam" id="PF00572">
    <property type="entry name" value="Ribosomal_L13"/>
    <property type="match status" value="1"/>
</dbReference>
<dbReference type="AlphaFoldDB" id="A0A1F5HCD2"/>
<dbReference type="PIRSF" id="PIRSF002181">
    <property type="entry name" value="Ribosomal_L13"/>
    <property type="match status" value="1"/>
</dbReference>
<feature type="compositionally biased region" description="Polar residues" evidence="5">
    <location>
        <begin position="160"/>
        <end position="170"/>
    </location>
</feature>
<evidence type="ECO:0000256" key="5">
    <source>
        <dbReference type="SAM" id="MobiDB-lite"/>
    </source>
</evidence>
<comment type="similarity">
    <text evidence="1 4">Belongs to the universal ribosomal protein uL13 family.</text>
</comment>
<name>A0A1F5HCD2_9BACT</name>
<comment type="subunit">
    <text evidence="4">Part of the 50S ribosomal subunit.</text>
</comment>
<sequence length="170" mass="19392">MKNIRSADIQREWHLIDAKNKILGRLSSETAQILMGKNKSYYTPNLDTGDYIVVINAKDIILSGKKESQKKYYHHSQYPGGLYVKTASQARKQKPENLIRHAVIGMLPKSKLGKLMLKKLYIYPDTDHPYQDKFKDSAPSVIKKPATTEITERKTENTENKSVSSVVARK</sequence>
<dbReference type="GO" id="GO:0022625">
    <property type="term" value="C:cytosolic large ribosomal subunit"/>
    <property type="evidence" value="ECO:0007669"/>
    <property type="project" value="TreeGrafter"/>
</dbReference>
<organism evidence="6 7">
    <name type="scientific">Candidatus Curtissbacteria bacterium RIFOXYA1_FULL_41_14</name>
    <dbReference type="NCBI Taxonomy" id="1797737"/>
    <lineage>
        <taxon>Bacteria</taxon>
        <taxon>Candidatus Curtissiibacteriota</taxon>
    </lineage>
</organism>
<proteinExistence type="inferred from homology"/>
<keyword evidence="2 4" id="KW-0689">Ribosomal protein</keyword>
<dbReference type="GO" id="GO:0003729">
    <property type="term" value="F:mRNA binding"/>
    <property type="evidence" value="ECO:0007669"/>
    <property type="project" value="TreeGrafter"/>
</dbReference>
<dbReference type="InterPro" id="IPR036899">
    <property type="entry name" value="Ribosomal_uL13_sf"/>
</dbReference>
<reference evidence="6 7" key="1">
    <citation type="journal article" date="2016" name="Nat. Commun.">
        <title>Thousands of microbial genomes shed light on interconnected biogeochemical processes in an aquifer system.</title>
        <authorList>
            <person name="Anantharaman K."/>
            <person name="Brown C.T."/>
            <person name="Hug L.A."/>
            <person name="Sharon I."/>
            <person name="Castelle C.J."/>
            <person name="Probst A.J."/>
            <person name="Thomas B.C."/>
            <person name="Singh A."/>
            <person name="Wilkins M.J."/>
            <person name="Karaoz U."/>
            <person name="Brodie E.L."/>
            <person name="Williams K.H."/>
            <person name="Hubbard S.S."/>
            <person name="Banfield J.F."/>
        </authorList>
    </citation>
    <scope>NUCLEOTIDE SEQUENCE [LARGE SCALE GENOMIC DNA]</scope>
</reference>
<evidence type="ECO:0000256" key="1">
    <source>
        <dbReference type="ARBA" id="ARBA00006227"/>
    </source>
</evidence>
<dbReference type="SUPFAM" id="SSF52161">
    <property type="entry name" value="Ribosomal protein L13"/>
    <property type="match status" value="1"/>
</dbReference>
<dbReference type="InterPro" id="IPR005822">
    <property type="entry name" value="Ribosomal_uL13"/>
</dbReference>
<dbReference type="PANTHER" id="PTHR11545:SF2">
    <property type="entry name" value="LARGE RIBOSOMAL SUBUNIT PROTEIN UL13M"/>
    <property type="match status" value="1"/>
</dbReference>
<dbReference type="CDD" id="cd00392">
    <property type="entry name" value="Ribosomal_L13"/>
    <property type="match status" value="1"/>
</dbReference>
<accession>A0A1F5HCD2</accession>
<protein>
    <recommendedName>
        <fullName evidence="4">Large ribosomal subunit protein uL13</fullName>
    </recommendedName>
</protein>
<evidence type="ECO:0000313" key="7">
    <source>
        <dbReference type="Proteomes" id="UP000176751"/>
    </source>
</evidence>
<feature type="region of interest" description="Disordered" evidence="5">
    <location>
        <begin position="145"/>
        <end position="170"/>
    </location>
</feature>
<dbReference type="GO" id="GO:0017148">
    <property type="term" value="P:negative regulation of translation"/>
    <property type="evidence" value="ECO:0007669"/>
    <property type="project" value="TreeGrafter"/>
</dbReference>
<dbReference type="Gene3D" id="3.90.1180.10">
    <property type="entry name" value="Ribosomal protein L13"/>
    <property type="match status" value="1"/>
</dbReference>
<comment type="function">
    <text evidence="4">This protein is one of the early assembly proteins of the 50S ribosomal subunit, although it is not seen to bind rRNA by itself. It is important during the early stages of 50S assembly.</text>
</comment>